<dbReference type="EMBL" id="FMZX01000007">
    <property type="protein sequence ID" value="SDD36094.1"/>
    <property type="molecule type" value="Genomic_DNA"/>
</dbReference>
<keyword evidence="1" id="KW-0732">Signal</keyword>
<dbReference type="RefSeq" id="WP_090560323.1">
    <property type="nucleotide sequence ID" value="NZ_FMXZ01000001.1"/>
</dbReference>
<evidence type="ECO:0008006" key="4">
    <source>
        <dbReference type="Google" id="ProtNLM"/>
    </source>
</evidence>
<name>A0A1G6U4E7_9PROT</name>
<keyword evidence="3" id="KW-1185">Reference proteome</keyword>
<evidence type="ECO:0000256" key="1">
    <source>
        <dbReference type="SAM" id="SignalP"/>
    </source>
</evidence>
<dbReference type="AlphaFoldDB" id="A0A1G6U4E7"/>
<evidence type="ECO:0000313" key="3">
    <source>
        <dbReference type="Proteomes" id="UP000198925"/>
    </source>
</evidence>
<dbReference type="OrthoDB" id="9810376at2"/>
<evidence type="ECO:0000313" key="2">
    <source>
        <dbReference type="EMBL" id="SDD36094.1"/>
    </source>
</evidence>
<accession>A0A1G6U4E7</accession>
<dbReference type="STRING" id="938405.SAMN02927895_00149"/>
<dbReference type="Proteomes" id="UP000198925">
    <property type="component" value="Unassembled WGS sequence"/>
</dbReference>
<sequence length="120" mass="13226">MRRLLLLVLLLPLPALAQSQDWLQKGQAELQLLDKVTARVSVLRAPVGQATQFGTLTIRVAACNARPPDEVPDAAAFLEVSDSRRAAGFQEVFRGWMFANAPGVSMLEHPVYDLRVLDCK</sequence>
<reference evidence="2 3" key="1">
    <citation type="submission" date="2016-10" db="EMBL/GenBank/DDBJ databases">
        <authorList>
            <person name="de Groot N.N."/>
        </authorList>
    </citation>
    <scope>NUCLEOTIDE SEQUENCE [LARGE SCALE GENOMIC DNA]</scope>
    <source>
        <strain evidence="2 3">CPCC 100156</strain>
    </source>
</reference>
<feature type="chain" id="PRO_5011551513" description="Cellulase-like protein" evidence="1">
    <location>
        <begin position="18"/>
        <end position="120"/>
    </location>
</feature>
<protein>
    <recommendedName>
        <fullName evidence="4">Cellulase-like protein</fullName>
    </recommendedName>
</protein>
<feature type="signal peptide" evidence="1">
    <location>
        <begin position="1"/>
        <end position="17"/>
    </location>
</feature>
<dbReference type="InterPro" id="IPR019225">
    <property type="entry name" value="DUF2155"/>
</dbReference>
<proteinExistence type="predicted"/>
<gene>
    <name evidence="2" type="ORF">SAMN04487779_100741</name>
</gene>
<dbReference type="Pfam" id="PF09923">
    <property type="entry name" value="DUF2155"/>
    <property type="match status" value="1"/>
</dbReference>
<organism evidence="2 3">
    <name type="scientific">Belnapia rosea</name>
    <dbReference type="NCBI Taxonomy" id="938405"/>
    <lineage>
        <taxon>Bacteria</taxon>
        <taxon>Pseudomonadati</taxon>
        <taxon>Pseudomonadota</taxon>
        <taxon>Alphaproteobacteria</taxon>
        <taxon>Acetobacterales</taxon>
        <taxon>Roseomonadaceae</taxon>
        <taxon>Belnapia</taxon>
    </lineage>
</organism>